<organism evidence="9 10">
    <name type="scientific">Peptacetobacter hominis</name>
    <dbReference type="NCBI Taxonomy" id="2743610"/>
    <lineage>
        <taxon>Bacteria</taxon>
        <taxon>Bacillati</taxon>
        <taxon>Bacillota</taxon>
        <taxon>Clostridia</taxon>
        <taxon>Peptostreptococcales</taxon>
        <taxon>Peptostreptococcaceae</taxon>
        <taxon>Peptacetobacter</taxon>
    </lineage>
</organism>
<feature type="transmembrane region" description="Helical" evidence="7">
    <location>
        <begin position="319"/>
        <end position="341"/>
    </location>
</feature>
<comment type="subcellular location">
    <subcellularLocation>
        <location evidence="1">Cell membrane</location>
        <topology evidence="1">Multi-pass membrane protein</topology>
    </subcellularLocation>
</comment>
<feature type="transmembrane region" description="Helical" evidence="7">
    <location>
        <begin position="824"/>
        <end position="842"/>
    </location>
</feature>
<dbReference type="PANTHER" id="PTHR30572">
    <property type="entry name" value="MEMBRANE COMPONENT OF TRANSPORTER-RELATED"/>
    <property type="match status" value="1"/>
</dbReference>
<protein>
    <submittedName>
        <fullName evidence="9">ABC transporter permease</fullName>
    </submittedName>
</protein>
<evidence type="ECO:0000313" key="9">
    <source>
        <dbReference type="EMBL" id="TQQ84416.1"/>
    </source>
</evidence>
<evidence type="ECO:0000259" key="8">
    <source>
        <dbReference type="Pfam" id="PF02687"/>
    </source>
</evidence>
<evidence type="ECO:0000313" key="10">
    <source>
        <dbReference type="Proteomes" id="UP000317863"/>
    </source>
</evidence>
<dbReference type="GO" id="GO:0005886">
    <property type="term" value="C:plasma membrane"/>
    <property type="evidence" value="ECO:0007669"/>
    <property type="project" value="UniProtKB-SubCell"/>
</dbReference>
<evidence type="ECO:0000256" key="3">
    <source>
        <dbReference type="ARBA" id="ARBA00022692"/>
    </source>
</evidence>
<feature type="transmembrane region" description="Helical" evidence="7">
    <location>
        <begin position="277"/>
        <end position="298"/>
    </location>
</feature>
<keyword evidence="4 7" id="KW-1133">Transmembrane helix</keyword>
<evidence type="ECO:0000256" key="6">
    <source>
        <dbReference type="ARBA" id="ARBA00038076"/>
    </source>
</evidence>
<dbReference type="Proteomes" id="UP000317863">
    <property type="component" value="Unassembled WGS sequence"/>
</dbReference>
<feature type="domain" description="ABC3 transporter permease C-terminal" evidence="8">
    <location>
        <begin position="729"/>
        <end position="839"/>
    </location>
</feature>
<gene>
    <name evidence="9" type="ORF">EXD82_07120</name>
</gene>
<feature type="transmembrane region" description="Helical" evidence="7">
    <location>
        <begin position="442"/>
        <end position="460"/>
    </location>
</feature>
<keyword evidence="2" id="KW-1003">Cell membrane</keyword>
<comment type="caution">
    <text evidence="9">The sequence shown here is derived from an EMBL/GenBank/DDBJ whole genome shotgun (WGS) entry which is preliminary data.</text>
</comment>
<dbReference type="EMBL" id="SGJB01000011">
    <property type="protein sequence ID" value="TQQ84416.1"/>
    <property type="molecule type" value="Genomic_DNA"/>
</dbReference>
<dbReference type="InterPro" id="IPR050250">
    <property type="entry name" value="Macrolide_Exporter_MacB"/>
</dbReference>
<sequence>MKKNKSRTVMMFIVVISVVAFLFSVDMINISQKYNRVEAFKKAYGDYHTEYVDISRDKMENVSSDNRIEYSDNIQNLGYLINKNNGTRSELKSFNGYNDDSRNYFDRKAQIMEGRAPKNNNEIVVDTDSANNFGISENPIGKTISFELRKSYKLPNGEEKLYSEKKTFKVVGLVKKEFGEINSSQVGSEPKRGICYTYGNFNKQDIIPNEAVTYDVIVRFNSGSTIDDEAKASRQYEKLAMDYELGKTSININANYLGELFLMNDIKDMSLISYDTLVLAITVVLLVFNMFNIIWGEYIREISMLRLIGATKRNIRQMVIYQSLILMVFGTFLGIAAGFVVTKLGLMASKDNVLEIVGITPKIHMDIDIILKTSIISIVSIIVATLPPIVRIGRVGCMDAITSSGSKARTGKQSRIGSIIQNKFGMYRYMGIRNLWIKKTRTFVSILTISLCGYMIMYTFSSMQTEVNDKIRKIYYKYDIQVSRGLDNDIESFKIPENTVEKIKEMNGVKNVYTSFNGESTFVADKDDINEYFIEYYGVEGSEKTEYETHLRFFSEDMINDKLEPYMKDTKAVNDIYGKTNGYINVAVYNSFYDNVNTNTNHEIYKDLKVGDIITVGVNYHNGDKIEKKNVKVRVASILEDEWQSYGDGFHRSTFEVITSDKNMKELVGFNGYNNLGVNYTNPENISENRKVEMYVKENIPGAISVKESFLRLQDSGQANSERRGATNAILVLIISGISIFCTVKSNLMERRKEIFTMRALGMSLKDMNRMNMYESVTYAVLSIAVGIAISTYKLIEFVKWHNDSYTNFGIEHFMDFTFPYKEAIVFALVTLITCIVSVKLANRNFRNKEISDGMRDVE</sequence>
<comment type="similarity">
    <text evidence="6">Belongs to the ABC-4 integral membrane protein family.</text>
</comment>
<evidence type="ECO:0000256" key="4">
    <source>
        <dbReference type="ARBA" id="ARBA00022989"/>
    </source>
</evidence>
<proteinExistence type="inferred from homology"/>
<feature type="transmembrane region" description="Helical" evidence="7">
    <location>
        <begin position="369"/>
        <end position="390"/>
    </location>
</feature>
<dbReference type="InterPro" id="IPR003838">
    <property type="entry name" value="ABC3_permease_C"/>
</dbReference>
<dbReference type="GO" id="GO:0022857">
    <property type="term" value="F:transmembrane transporter activity"/>
    <property type="evidence" value="ECO:0007669"/>
    <property type="project" value="TreeGrafter"/>
</dbReference>
<evidence type="ECO:0000256" key="2">
    <source>
        <dbReference type="ARBA" id="ARBA00022475"/>
    </source>
</evidence>
<accession>A0A544QUP7</accession>
<dbReference type="AlphaFoldDB" id="A0A544QUP7"/>
<feature type="transmembrane region" description="Helical" evidence="7">
    <location>
        <begin position="776"/>
        <end position="796"/>
    </location>
</feature>
<keyword evidence="10" id="KW-1185">Reference proteome</keyword>
<reference evidence="9 10" key="1">
    <citation type="submission" date="2019-02" db="EMBL/GenBank/DDBJ databases">
        <title>Peptostreptococcaceae bacterium ZHW00191 nov., a new bacterium isolated from the human gut.</title>
        <authorList>
            <person name="Zhou H.-W."/>
            <person name="Chen X.-J."/>
        </authorList>
    </citation>
    <scope>NUCLEOTIDE SEQUENCE [LARGE SCALE GENOMIC DNA]</scope>
    <source>
        <strain evidence="9 10">ZHW00191</strain>
    </source>
</reference>
<dbReference type="OrthoDB" id="9793166at2"/>
<evidence type="ECO:0000256" key="7">
    <source>
        <dbReference type="SAM" id="Phobius"/>
    </source>
</evidence>
<feature type="domain" description="ABC3 transporter permease C-terminal" evidence="8">
    <location>
        <begin position="277"/>
        <end position="394"/>
    </location>
</feature>
<keyword evidence="3 7" id="KW-0812">Transmembrane</keyword>
<keyword evidence="5 7" id="KW-0472">Membrane</keyword>
<name>A0A544QUP7_9FIRM</name>
<evidence type="ECO:0000256" key="1">
    <source>
        <dbReference type="ARBA" id="ARBA00004651"/>
    </source>
</evidence>
<evidence type="ECO:0000256" key="5">
    <source>
        <dbReference type="ARBA" id="ARBA00023136"/>
    </source>
</evidence>
<feature type="transmembrane region" description="Helical" evidence="7">
    <location>
        <begin position="725"/>
        <end position="744"/>
    </location>
</feature>
<dbReference type="PANTHER" id="PTHR30572:SF4">
    <property type="entry name" value="ABC TRANSPORTER PERMEASE YTRF"/>
    <property type="match status" value="1"/>
</dbReference>
<dbReference type="Pfam" id="PF02687">
    <property type="entry name" value="FtsX"/>
    <property type="match status" value="2"/>
</dbReference>